<proteinExistence type="predicted"/>
<evidence type="ECO:0000313" key="2">
    <source>
        <dbReference type="Proteomes" id="UP000642468"/>
    </source>
</evidence>
<name>A0ABR8JKG2_9BACT</name>
<gene>
    <name evidence="1" type="ORF">IC231_08195</name>
</gene>
<keyword evidence="2" id="KW-1185">Reference proteome</keyword>
<dbReference type="Proteomes" id="UP000642468">
    <property type="component" value="Unassembled WGS sequence"/>
</dbReference>
<dbReference type="SUPFAM" id="SSF53756">
    <property type="entry name" value="UDP-Glycosyltransferase/glycogen phosphorylase"/>
    <property type="match status" value="1"/>
</dbReference>
<protein>
    <submittedName>
        <fullName evidence="1">Uncharacterized protein</fullName>
    </submittedName>
</protein>
<evidence type="ECO:0000313" key="1">
    <source>
        <dbReference type="EMBL" id="MBD2715014.1"/>
    </source>
</evidence>
<organism evidence="1 2">
    <name type="scientific">Hymenobacter duratus</name>
    <dbReference type="NCBI Taxonomy" id="2771356"/>
    <lineage>
        <taxon>Bacteria</taxon>
        <taxon>Pseudomonadati</taxon>
        <taxon>Bacteroidota</taxon>
        <taxon>Cytophagia</taxon>
        <taxon>Cytophagales</taxon>
        <taxon>Hymenobacteraceae</taxon>
        <taxon>Hymenobacter</taxon>
    </lineage>
</organism>
<comment type="caution">
    <text evidence="1">The sequence shown here is derived from an EMBL/GenBank/DDBJ whole genome shotgun (WGS) entry which is preliminary data.</text>
</comment>
<sequence>MRFTSLFAALPARMLEPISPANPLKRLLKVAGYAGLRLVGNMFRPVRNPENLRGAVWLYAVSQNNYDSLYFLRETRPDSVLIAGQSKEIGRYNGQVNRLSLRRKLLYYGQLPEVYRALRHTEGERAWRFFDLIFNAIGYYEVYRRALRHYRPRAVVFANDHNDDARALLVACHAEGVPTAYVQHASVSTNFPPLGFDLSLLEGQDALDKYRQCGPVRGRVALVGMPKADSFLARKNQNTRVQRVGVACNTLDTTEAITETLAYLLGEFPDLTFTFRPHPGDQRDFAFLRRQHPQLQFSDARQQNVFEFLQQQDALVAADTSTHLEATLLNLASVYFRFGTHAVADDYYGYVAHGLVPRAAKLPELAALLRGYQQHKPLDLYRKAAYYNATLGTPDEGHSQRRAARLLDEWLETVA</sequence>
<dbReference type="EMBL" id="JACWZZ010000002">
    <property type="protein sequence ID" value="MBD2715014.1"/>
    <property type="molecule type" value="Genomic_DNA"/>
</dbReference>
<reference evidence="1 2" key="1">
    <citation type="submission" date="2020-09" db="EMBL/GenBank/DDBJ databases">
        <authorList>
            <person name="Kim M.K."/>
        </authorList>
    </citation>
    <scope>NUCLEOTIDE SEQUENCE [LARGE SCALE GENOMIC DNA]</scope>
    <source>
        <strain evidence="1 2">BT646</strain>
    </source>
</reference>
<accession>A0ABR8JKG2</accession>